<protein>
    <submittedName>
        <fullName evidence="2">Uncharacterized protein</fullName>
    </submittedName>
</protein>
<keyword evidence="1" id="KW-0472">Membrane</keyword>
<feature type="transmembrane region" description="Helical" evidence="1">
    <location>
        <begin position="149"/>
        <end position="173"/>
    </location>
</feature>
<organism evidence="2">
    <name type="scientific">mine drainage metagenome</name>
    <dbReference type="NCBI Taxonomy" id="410659"/>
    <lineage>
        <taxon>unclassified sequences</taxon>
        <taxon>metagenomes</taxon>
        <taxon>ecological metagenomes</taxon>
    </lineage>
</organism>
<sequence length="220" mass="25216">MKPKKSSSFSRLRFRFPPLRLYRPDIEEIIHIAEGGELIVKLSDDSYDFESLDDLIENRGKRIKKLNINLVPKDSAYEYVTIDVDTDGITITATKNEKLALIWHEIKEVIGNKQPWYARFMRPFSWGAGGILLLVLAPKREQIQVGSEWTLHLWVGLMLLCFLMYGLSGLYLFKSKGIYLQREHEIEGFWGRYGEKIVLLVIGTVLGVAGKVIADRLTGK</sequence>
<reference evidence="2" key="1">
    <citation type="submission" date="2016-10" db="EMBL/GenBank/DDBJ databases">
        <title>Sequence of Gallionella enrichment culture.</title>
        <authorList>
            <person name="Poehlein A."/>
            <person name="Muehling M."/>
            <person name="Daniel R."/>
        </authorList>
    </citation>
    <scope>NUCLEOTIDE SEQUENCE</scope>
</reference>
<feature type="transmembrane region" description="Helical" evidence="1">
    <location>
        <begin position="120"/>
        <end position="137"/>
    </location>
</feature>
<gene>
    <name evidence="2" type="ORF">GALL_210450</name>
</gene>
<evidence type="ECO:0000256" key="1">
    <source>
        <dbReference type="SAM" id="Phobius"/>
    </source>
</evidence>
<name>A0A1J5RN35_9ZZZZ</name>
<accession>A0A1J5RN35</accession>
<keyword evidence="1" id="KW-1133">Transmembrane helix</keyword>
<keyword evidence="1" id="KW-0812">Transmembrane</keyword>
<dbReference type="AlphaFoldDB" id="A0A1J5RN35"/>
<evidence type="ECO:0000313" key="2">
    <source>
        <dbReference type="EMBL" id="OIQ96978.1"/>
    </source>
</evidence>
<feature type="transmembrane region" description="Helical" evidence="1">
    <location>
        <begin position="193"/>
        <end position="214"/>
    </location>
</feature>
<dbReference type="EMBL" id="MLJW01000140">
    <property type="protein sequence ID" value="OIQ96978.1"/>
    <property type="molecule type" value="Genomic_DNA"/>
</dbReference>
<comment type="caution">
    <text evidence="2">The sequence shown here is derived from an EMBL/GenBank/DDBJ whole genome shotgun (WGS) entry which is preliminary data.</text>
</comment>
<proteinExistence type="predicted"/>